<dbReference type="EMBL" id="KZ303853">
    <property type="protein sequence ID" value="PHZ10951.1"/>
    <property type="molecule type" value="Genomic_DNA"/>
</dbReference>
<dbReference type="InterPro" id="IPR051834">
    <property type="entry name" value="RING_finger_E3_ligase"/>
</dbReference>
<evidence type="ECO:0000256" key="4">
    <source>
        <dbReference type="ARBA" id="ARBA00022771"/>
    </source>
</evidence>
<dbReference type="Gene3D" id="3.50.30.30">
    <property type="match status" value="1"/>
</dbReference>
<keyword evidence="2 9" id="KW-0812">Transmembrane</keyword>
<dbReference type="InterPro" id="IPR046450">
    <property type="entry name" value="PA_dom_sf"/>
</dbReference>
<dbReference type="GO" id="GO:0005634">
    <property type="term" value="C:nucleus"/>
    <property type="evidence" value="ECO:0007669"/>
    <property type="project" value="TreeGrafter"/>
</dbReference>
<dbReference type="InterPro" id="IPR003137">
    <property type="entry name" value="PA_domain"/>
</dbReference>
<keyword evidence="7 9" id="KW-0472">Membrane</keyword>
<evidence type="ECO:0000256" key="10">
    <source>
        <dbReference type="SAM" id="SignalP"/>
    </source>
</evidence>
<dbReference type="RefSeq" id="XP_023464659.1">
    <property type="nucleotide sequence ID" value="XM_023614932.1"/>
</dbReference>
<dbReference type="GO" id="GO:0016020">
    <property type="term" value="C:membrane"/>
    <property type="evidence" value="ECO:0007669"/>
    <property type="project" value="UniProtKB-SubCell"/>
</dbReference>
<organism evidence="12 13">
    <name type="scientific">Rhizopus microsporus ATCC 52813</name>
    <dbReference type="NCBI Taxonomy" id="1340429"/>
    <lineage>
        <taxon>Eukaryota</taxon>
        <taxon>Fungi</taxon>
        <taxon>Fungi incertae sedis</taxon>
        <taxon>Mucoromycota</taxon>
        <taxon>Mucoromycotina</taxon>
        <taxon>Mucoromycetes</taxon>
        <taxon>Mucorales</taxon>
        <taxon>Mucorineae</taxon>
        <taxon>Rhizopodaceae</taxon>
        <taxon>Rhizopus</taxon>
    </lineage>
</organism>
<dbReference type="PANTHER" id="PTHR45931">
    <property type="entry name" value="SI:CH211-59O9.10"/>
    <property type="match status" value="1"/>
</dbReference>
<keyword evidence="5" id="KW-0862">Zinc</keyword>
<evidence type="ECO:0000256" key="6">
    <source>
        <dbReference type="ARBA" id="ARBA00022989"/>
    </source>
</evidence>
<name>A0A2G4SQA4_RHIZD</name>
<dbReference type="GO" id="GO:0008270">
    <property type="term" value="F:zinc ion binding"/>
    <property type="evidence" value="ECO:0007669"/>
    <property type="project" value="UniProtKB-KW"/>
</dbReference>
<evidence type="ECO:0000259" key="11">
    <source>
        <dbReference type="PROSITE" id="PS50089"/>
    </source>
</evidence>
<evidence type="ECO:0000256" key="7">
    <source>
        <dbReference type="ARBA" id="ARBA00023136"/>
    </source>
</evidence>
<accession>A0A2G4SQA4</accession>
<evidence type="ECO:0000256" key="3">
    <source>
        <dbReference type="ARBA" id="ARBA00022723"/>
    </source>
</evidence>
<keyword evidence="3" id="KW-0479">Metal-binding</keyword>
<evidence type="ECO:0000256" key="8">
    <source>
        <dbReference type="PROSITE-ProRule" id="PRU00175"/>
    </source>
</evidence>
<proteinExistence type="predicted"/>
<evidence type="ECO:0000256" key="2">
    <source>
        <dbReference type="ARBA" id="ARBA00022692"/>
    </source>
</evidence>
<protein>
    <recommendedName>
        <fullName evidence="11">RING-type domain-containing protein</fullName>
    </recommendedName>
</protein>
<dbReference type="Proteomes" id="UP000242254">
    <property type="component" value="Unassembled WGS sequence"/>
</dbReference>
<evidence type="ECO:0000313" key="12">
    <source>
        <dbReference type="EMBL" id="PHZ10951.1"/>
    </source>
</evidence>
<evidence type="ECO:0000256" key="5">
    <source>
        <dbReference type="ARBA" id="ARBA00022833"/>
    </source>
</evidence>
<feature type="domain" description="RING-type" evidence="11">
    <location>
        <begin position="207"/>
        <end position="249"/>
    </location>
</feature>
<sequence>MKLLKLLSFSLFPFAYASTHVTISNETFHDRIAAFGPRISPNGKLGFLAEPASDPTGCSLVEPPCTDWIALVRRGGCSFISKVRAMQKSGAIAVIVGDPDTRQRITMCTSGDTSDIIIPSVFLAESEYKRILHLTQLFKSPLMTILQQEYTEAVNWPFVILFSPCAILLITYAYCKVRQGVKRRKQLSIVSNLGVKLYHDQKEEESCSICLQEYKENDSLRLLPCQHQYHKDCIDAWLLTQNGWCPICKHGITLSMTAKDYTYMGIKLRSHIYYYDKEDESELSNVNARPYQNQLALPPRHQFQSLRDLSQRKDQDEDVSKPSIAIRVSLPMTSIAAASVAKSRRIKLIKAQTEPLIRPRRSF</sequence>
<dbReference type="InterPro" id="IPR013083">
    <property type="entry name" value="Znf_RING/FYVE/PHD"/>
</dbReference>
<feature type="signal peptide" evidence="10">
    <location>
        <begin position="1"/>
        <end position="17"/>
    </location>
</feature>
<dbReference type="SUPFAM" id="SSF57850">
    <property type="entry name" value="RING/U-box"/>
    <property type="match status" value="1"/>
</dbReference>
<dbReference type="GO" id="GO:0006511">
    <property type="term" value="P:ubiquitin-dependent protein catabolic process"/>
    <property type="evidence" value="ECO:0007669"/>
    <property type="project" value="TreeGrafter"/>
</dbReference>
<dbReference type="Pfam" id="PF02225">
    <property type="entry name" value="PA"/>
    <property type="match status" value="1"/>
</dbReference>
<dbReference type="AlphaFoldDB" id="A0A2G4SQA4"/>
<dbReference type="STRING" id="1340429.A0A2G4SQA4"/>
<keyword evidence="10" id="KW-0732">Signal</keyword>
<dbReference type="SMART" id="SM00184">
    <property type="entry name" value="RING"/>
    <property type="match status" value="1"/>
</dbReference>
<dbReference type="Gene3D" id="3.30.40.10">
    <property type="entry name" value="Zinc/RING finger domain, C3HC4 (zinc finger)"/>
    <property type="match status" value="1"/>
</dbReference>
<keyword evidence="13" id="KW-1185">Reference proteome</keyword>
<dbReference type="PANTHER" id="PTHR45931:SF3">
    <property type="entry name" value="RING ZINC FINGER-CONTAINING PROTEIN"/>
    <property type="match status" value="1"/>
</dbReference>
<keyword evidence="6 9" id="KW-1133">Transmembrane helix</keyword>
<feature type="chain" id="PRO_5013673518" description="RING-type domain-containing protein" evidence="10">
    <location>
        <begin position="18"/>
        <end position="363"/>
    </location>
</feature>
<feature type="transmembrane region" description="Helical" evidence="9">
    <location>
        <begin position="156"/>
        <end position="175"/>
    </location>
</feature>
<evidence type="ECO:0000256" key="9">
    <source>
        <dbReference type="SAM" id="Phobius"/>
    </source>
</evidence>
<dbReference type="InterPro" id="IPR001841">
    <property type="entry name" value="Znf_RING"/>
</dbReference>
<dbReference type="Pfam" id="PF13639">
    <property type="entry name" value="zf-RING_2"/>
    <property type="match status" value="1"/>
</dbReference>
<dbReference type="SUPFAM" id="SSF52025">
    <property type="entry name" value="PA domain"/>
    <property type="match status" value="1"/>
</dbReference>
<reference evidence="12 13" key="1">
    <citation type="journal article" date="2016" name="Proc. Natl. Acad. Sci. U.S.A.">
        <title>Lipid metabolic changes in an early divergent fungus govern the establishment of a mutualistic symbiosis with endobacteria.</title>
        <authorList>
            <person name="Lastovetsky O.A."/>
            <person name="Gaspar M.L."/>
            <person name="Mondo S.J."/>
            <person name="LaButti K.M."/>
            <person name="Sandor L."/>
            <person name="Grigoriev I.V."/>
            <person name="Henry S.A."/>
            <person name="Pawlowska T.E."/>
        </authorList>
    </citation>
    <scope>NUCLEOTIDE SEQUENCE [LARGE SCALE GENOMIC DNA]</scope>
    <source>
        <strain evidence="12 13">ATCC 52813</strain>
    </source>
</reference>
<dbReference type="GeneID" id="35445921"/>
<comment type="subcellular location">
    <subcellularLocation>
        <location evidence="1">Membrane</location>
    </subcellularLocation>
</comment>
<dbReference type="GO" id="GO:0061630">
    <property type="term" value="F:ubiquitin protein ligase activity"/>
    <property type="evidence" value="ECO:0007669"/>
    <property type="project" value="TreeGrafter"/>
</dbReference>
<dbReference type="PROSITE" id="PS50089">
    <property type="entry name" value="ZF_RING_2"/>
    <property type="match status" value="1"/>
</dbReference>
<evidence type="ECO:0000256" key="1">
    <source>
        <dbReference type="ARBA" id="ARBA00004370"/>
    </source>
</evidence>
<evidence type="ECO:0000313" key="13">
    <source>
        <dbReference type="Proteomes" id="UP000242254"/>
    </source>
</evidence>
<gene>
    <name evidence="12" type="ORF">RHIMIDRAFT_314396</name>
</gene>
<keyword evidence="4 8" id="KW-0863">Zinc-finger</keyword>